<dbReference type="EMBL" id="VSSQ01017389">
    <property type="protein sequence ID" value="MPM59645.1"/>
    <property type="molecule type" value="Genomic_DNA"/>
</dbReference>
<gene>
    <name evidence="1" type="ORF">SDC9_106491</name>
</gene>
<name>A0A645B2I7_9ZZZZ</name>
<dbReference type="AlphaFoldDB" id="A0A645B2I7"/>
<sequence length="162" mass="16690">MSLDPSGSAFKNACSSCISSIDASSSMNTSANSGFSSLRINLSLPRPYSSRRCIVRASRPVVSVMRFAARPVGAHSSTSSPSLSISSSMKLIIVVLPVPGPPVITHSPPPTALSTAARWSGASFMLRASCARASSSSISMYGASKRCFASAASILALSLSSR</sequence>
<accession>A0A645B2I7</accession>
<evidence type="ECO:0000313" key="1">
    <source>
        <dbReference type="EMBL" id="MPM59645.1"/>
    </source>
</evidence>
<organism evidence="1">
    <name type="scientific">bioreactor metagenome</name>
    <dbReference type="NCBI Taxonomy" id="1076179"/>
    <lineage>
        <taxon>unclassified sequences</taxon>
        <taxon>metagenomes</taxon>
        <taxon>ecological metagenomes</taxon>
    </lineage>
</organism>
<reference evidence="1" key="1">
    <citation type="submission" date="2019-08" db="EMBL/GenBank/DDBJ databases">
        <authorList>
            <person name="Kucharzyk K."/>
            <person name="Murdoch R.W."/>
            <person name="Higgins S."/>
            <person name="Loffler F."/>
        </authorList>
    </citation>
    <scope>NUCLEOTIDE SEQUENCE</scope>
</reference>
<protein>
    <submittedName>
        <fullName evidence="1">Uncharacterized protein</fullName>
    </submittedName>
</protein>
<comment type="caution">
    <text evidence="1">The sequence shown here is derived from an EMBL/GenBank/DDBJ whole genome shotgun (WGS) entry which is preliminary data.</text>
</comment>
<proteinExistence type="predicted"/>